<dbReference type="VEuPathDB" id="FungiDB:AeMF1_019478"/>
<dbReference type="EMBL" id="VJMJ01000323">
    <property type="protein sequence ID" value="KAF0722802.1"/>
    <property type="molecule type" value="Genomic_DNA"/>
</dbReference>
<proteinExistence type="predicted"/>
<sequence length="216" mass="24736">MAAVRTSRELDVAFKLDVVRHLYGEMTGGKLSRGAIYRAAAIYKVHRVTVGKIWRDCHAGRADPQKKGRCGRKKIYTQDAVTEIVKEVPQKQHTTMRDLVEASGLSMGTIERNTKLGTLRRSSSRLKPLLTETNQLMRLIFSCSHVQRSTPSTIEETNETSALENCQFLDMMDIVHLDEKWFNADKKCRKVYLTKNEEVPKRSCKSTRFLPKVMFL</sequence>
<dbReference type="Gene3D" id="3.30.420.10">
    <property type="entry name" value="Ribonuclease H-like superfamily/Ribonuclease H"/>
    <property type="match status" value="1"/>
</dbReference>
<dbReference type="GO" id="GO:0003676">
    <property type="term" value="F:nucleic acid binding"/>
    <property type="evidence" value="ECO:0007669"/>
    <property type="project" value="InterPro"/>
</dbReference>
<reference evidence="1 2" key="1">
    <citation type="submission" date="2019-07" db="EMBL/GenBank/DDBJ databases">
        <title>Genomics analysis of Aphanomyces spp. identifies a new class of oomycete effector associated with host adaptation.</title>
        <authorList>
            <person name="Gaulin E."/>
        </authorList>
    </citation>
    <scope>NUCLEOTIDE SEQUENCE [LARGE SCALE GENOMIC DNA]</scope>
    <source>
        <strain evidence="1 2">ATCC 201684</strain>
    </source>
</reference>
<evidence type="ECO:0000313" key="1">
    <source>
        <dbReference type="EMBL" id="KAF0722802.1"/>
    </source>
</evidence>
<evidence type="ECO:0000313" key="2">
    <source>
        <dbReference type="Proteomes" id="UP000481153"/>
    </source>
</evidence>
<dbReference type="PANTHER" id="PTHR47169:SF2">
    <property type="entry name" value="OS01G0541250 PROTEIN"/>
    <property type="match status" value="1"/>
</dbReference>
<comment type="caution">
    <text evidence="1">The sequence shown here is derived from an EMBL/GenBank/DDBJ whole genome shotgun (WGS) entry which is preliminary data.</text>
</comment>
<protein>
    <recommendedName>
        <fullName evidence="3">Transposase Tc1-like domain-containing protein</fullName>
    </recommendedName>
</protein>
<dbReference type="InterPro" id="IPR036397">
    <property type="entry name" value="RNaseH_sf"/>
</dbReference>
<accession>A0A6G0W6N7</accession>
<name>A0A6G0W6N7_9STRA</name>
<dbReference type="PANTHER" id="PTHR47169">
    <property type="entry name" value="OS01G0541250 PROTEIN"/>
    <property type="match status" value="1"/>
</dbReference>
<keyword evidence="2" id="KW-1185">Reference proteome</keyword>
<gene>
    <name evidence="1" type="ORF">Ae201684_018154</name>
</gene>
<dbReference type="Proteomes" id="UP000481153">
    <property type="component" value="Unassembled WGS sequence"/>
</dbReference>
<evidence type="ECO:0008006" key="3">
    <source>
        <dbReference type="Google" id="ProtNLM"/>
    </source>
</evidence>
<organism evidence="1 2">
    <name type="scientific">Aphanomyces euteiches</name>
    <dbReference type="NCBI Taxonomy" id="100861"/>
    <lineage>
        <taxon>Eukaryota</taxon>
        <taxon>Sar</taxon>
        <taxon>Stramenopiles</taxon>
        <taxon>Oomycota</taxon>
        <taxon>Saprolegniomycetes</taxon>
        <taxon>Saprolegniales</taxon>
        <taxon>Verrucalvaceae</taxon>
        <taxon>Aphanomyces</taxon>
    </lineage>
</organism>
<dbReference type="AlphaFoldDB" id="A0A6G0W6N7"/>